<evidence type="ECO:0000256" key="7">
    <source>
        <dbReference type="SAM" id="MobiDB-lite"/>
    </source>
</evidence>
<comment type="subcellular location">
    <subcellularLocation>
        <location evidence="1">Cell membrane</location>
        <topology evidence="1">Multi-pass membrane protein</topology>
    </subcellularLocation>
</comment>
<dbReference type="RefSeq" id="WP_377774426.1">
    <property type="nucleotide sequence ID" value="NZ_JBHUHO010000039.1"/>
</dbReference>
<accession>A0ABW4YNN0</accession>
<evidence type="ECO:0000256" key="3">
    <source>
        <dbReference type="ARBA" id="ARBA00022741"/>
    </source>
</evidence>
<evidence type="ECO:0000259" key="9">
    <source>
        <dbReference type="PROSITE" id="PS50893"/>
    </source>
</evidence>
<dbReference type="Gene3D" id="3.40.50.300">
    <property type="entry name" value="P-loop containing nucleotide triphosphate hydrolases"/>
    <property type="match status" value="1"/>
</dbReference>
<dbReference type="InterPro" id="IPR036640">
    <property type="entry name" value="ABC1_TM_sf"/>
</dbReference>
<dbReference type="PANTHER" id="PTHR43394:SF1">
    <property type="entry name" value="ATP-BINDING CASSETTE SUB-FAMILY B MEMBER 10, MITOCHONDRIAL"/>
    <property type="match status" value="1"/>
</dbReference>
<dbReference type="GO" id="GO:0005524">
    <property type="term" value="F:ATP binding"/>
    <property type="evidence" value="ECO:0007669"/>
    <property type="project" value="UniProtKB-KW"/>
</dbReference>
<feature type="region of interest" description="Disordered" evidence="7">
    <location>
        <begin position="1"/>
        <end position="21"/>
    </location>
</feature>
<feature type="domain" description="ABC transporter" evidence="9">
    <location>
        <begin position="365"/>
        <end position="599"/>
    </location>
</feature>
<keyword evidence="4 11" id="KW-0067">ATP-binding</keyword>
<protein>
    <submittedName>
        <fullName evidence="11">ABC transporter ATP-binding protein</fullName>
    </submittedName>
</protein>
<reference evidence="12" key="1">
    <citation type="journal article" date="2019" name="Int. J. Syst. Evol. Microbiol.">
        <title>The Global Catalogue of Microorganisms (GCM) 10K type strain sequencing project: providing services to taxonomists for standard genome sequencing and annotation.</title>
        <authorList>
            <consortium name="The Broad Institute Genomics Platform"/>
            <consortium name="The Broad Institute Genome Sequencing Center for Infectious Disease"/>
            <person name="Wu L."/>
            <person name="Ma J."/>
        </authorList>
    </citation>
    <scope>NUCLEOTIDE SEQUENCE [LARGE SCALE GENOMIC DNA]</scope>
    <source>
        <strain evidence="12">GH52</strain>
    </source>
</reference>
<dbReference type="SMART" id="SM00382">
    <property type="entry name" value="AAA"/>
    <property type="match status" value="1"/>
</dbReference>
<dbReference type="CDD" id="cd18547">
    <property type="entry name" value="ABC_6TM_Tm288_like"/>
    <property type="match status" value="1"/>
</dbReference>
<feature type="transmembrane region" description="Helical" evidence="8">
    <location>
        <begin position="271"/>
        <end position="296"/>
    </location>
</feature>
<feature type="transmembrane region" description="Helical" evidence="8">
    <location>
        <begin position="163"/>
        <end position="182"/>
    </location>
</feature>
<evidence type="ECO:0000256" key="1">
    <source>
        <dbReference type="ARBA" id="ARBA00004651"/>
    </source>
</evidence>
<keyword evidence="3" id="KW-0547">Nucleotide-binding</keyword>
<evidence type="ECO:0000256" key="4">
    <source>
        <dbReference type="ARBA" id="ARBA00022840"/>
    </source>
</evidence>
<dbReference type="PROSITE" id="PS00211">
    <property type="entry name" value="ABC_TRANSPORTER_1"/>
    <property type="match status" value="1"/>
</dbReference>
<evidence type="ECO:0000256" key="5">
    <source>
        <dbReference type="ARBA" id="ARBA00022989"/>
    </source>
</evidence>
<feature type="transmembrane region" description="Helical" evidence="8">
    <location>
        <begin position="188"/>
        <end position="207"/>
    </location>
</feature>
<dbReference type="InterPro" id="IPR027417">
    <property type="entry name" value="P-loop_NTPase"/>
</dbReference>
<dbReference type="InterPro" id="IPR039421">
    <property type="entry name" value="Type_1_exporter"/>
</dbReference>
<dbReference type="PROSITE" id="PS50929">
    <property type="entry name" value="ABC_TM1F"/>
    <property type="match status" value="1"/>
</dbReference>
<dbReference type="CDD" id="cd03254">
    <property type="entry name" value="ABCC_Glucan_exporter_like"/>
    <property type="match status" value="1"/>
</dbReference>
<keyword evidence="12" id="KW-1185">Reference proteome</keyword>
<organism evidence="11 12">
    <name type="scientific">Paenibacillus yanchengensis</name>
    <dbReference type="NCBI Taxonomy" id="2035833"/>
    <lineage>
        <taxon>Bacteria</taxon>
        <taxon>Bacillati</taxon>
        <taxon>Bacillota</taxon>
        <taxon>Bacilli</taxon>
        <taxon>Bacillales</taxon>
        <taxon>Paenibacillaceae</taxon>
        <taxon>Paenibacillus</taxon>
    </lineage>
</organism>
<dbReference type="Proteomes" id="UP001597362">
    <property type="component" value="Unassembled WGS sequence"/>
</dbReference>
<keyword evidence="5 8" id="KW-1133">Transmembrane helix</keyword>
<comment type="caution">
    <text evidence="11">The sequence shown here is derived from an EMBL/GenBank/DDBJ whole genome shotgun (WGS) entry which is preliminary data.</text>
</comment>
<keyword evidence="6 8" id="KW-0472">Membrane</keyword>
<feature type="domain" description="ABC transmembrane type-1" evidence="10">
    <location>
        <begin position="44"/>
        <end position="331"/>
    </location>
</feature>
<dbReference type="InterPro" id="IPR011527">
    <property type="entry name" value="ABC1_TM_dom"/>
</dbReference>
<dbReference type="EMBL" id="JBHUHO010000039">
    <property type="protein sequence ID" value="MFD2117355.1"/>
    <property type="molecule type" value="Genomic_DNA"/>
</dbReference>
<evidence type="ECO:0000259" key="10">
    <source>
        <dbReference type="PROSITE" id="PS50929"/>
    </source>
</evidence>
<evidence type="ECO:0000256" key="8">
    <source>
        <dbReference type="SAM" id="Phobius"/>
    </source>
</evidence>
<evidence type="ECO:0000256" key="6">
    <source>
        <dbReference type="ARBA" id="ARBA00023136"/>
    </source>
</evidence>
<dbReference type="SUPFAM" id="SSF52540">
    <property type="entry name" value="P-loop containing nucleoside triphosphate hydrolases"/>
    <property type="match status" value="1"/>
</dbReference>
<dbReference type="Pfam" id="PF00005">
    <property type="entry name" value="ABC_tran"/>
    <property type="match status" value="1"/>
</dbReference>
<dbReference type="Pfam" id="PF00664">
    <property type="entry name" value="ABC_membrane"/>
    <property type="match status" value="1"/>
</dbReference>
<dbReference type="Gene3D" id="1.20.1560.10">
    <property type="entry name" value="ABC transporter type 1, transmembrane domain"/>
    <property type="match status" value="1"/>
</dbReference>
<gene>
    <name evidence="11" type="ORF">ACFSJH_16620</name>
</gene>
<dbReference type="PANTHER" id="PTHR43394">
    <property type="entry name" value="ATP-DEPENDENT PERMEASE MDL1, MITOCHONDRIAL"/>
    <property type="match status" value="1"/>
</dbReference>
<dbReference type="InterPro" id="IPR003593">
    <property type="entry name" value="AAA+_ATPase"/>
</dbReference>
<keyword evidence="2 8" id="KW-0812">Transmembrane</keyword>
<dbReference type="InterPro" id="IPR017871">
    <property type="entry name" value="ABC_transporter-like_CS"/>
</dbReference>
<proteinExistence type="predicted"/>
<evidence type="ECO:0000313" key="12">
    <source>
        <dbReference type="Proteomes" id="UP001597362"/>
    </source>
</evidence>
<sequence length="619" mass="69306">MNRGRGGGGHKHQGHHQVEKPKQFKKSLKRLLSYLHPQRFNITLVVIATILGTVFSVISPKLLGDATSSLFDSVTKGLPVDFAFLGKILIGLGALYLSTAVFGFFQQFIMATVAQKTSAKIRGEVFEKLTRLPLKYFDKHPYGDILSRAVNDVDSINNSLQQAITQIVSSIITVVGIVAMMFYISPWLALVVLLTLPLSVVIIQMVVKRSQKYFVGQQARLGDVNGHIEEMYSGHQVVKAYGYEQQSIASFNEMNDELYEASRKAQFMSGIMMPLMMFVNNLSYVFVSLVGGFLVISGSIRVGDVQAFIQYTQQLGQPMSQIAGLSTMLQTAIAAAERVFDLLDEEEELQQQATYNKLEKLQGRLHFDHISFGYDPEKPVIRNLNLEVDEGQTIAIVGPTGAGKTTMINLLMRFYEPSSGRILLDGIDYNQMSREQVRSRFAMVIQDTWLFQGTIRDNIAYGKEGATEEEIVHAAKSAFADDFIRTLPDGYNTLLGEDASNISQGQRQLITIARALLSNPLILILDEATSSVDTRTEMNIQRAMHVLMKDRTSFVIAHRLSTIRDADLILVMNHGEIIEQGTHEQLMAQHGFYADLHNSQFTDHVTEEEYEHTKQPMMT</sequence>
<feature type="transmembrane region" description="Helical" evidence="8">
    <location>
        <begin position="40"/>
        <end position="62"/>
    </location>
</feature>
<evidence type="ECO:0000256" key="2">
    <source>
        <dbReference type="ARBA" id="ARBA00022692"/>
    </source>
</evidence>
<name>A0ABW4YNN0_9BACL</name>
<evidence type="ECO:0000313" key="11">
    <source>
        <dbReference type="EMBL" id="MFD2117355.1"/>
    </source>
</evidence>
<dbReference type="SUPFAM" id="SSF90123">
    <property type="entry name" value="ABC transporter transmembrane region"/>
    <property type="match status" value="1"/>
</dbReference>
<dbReference type="PROSITE" id="PS50893">
    <property type="entry name" value="ABC_TRANSPORTER_2"/>
    <property type="match status" value="1"/>
</dbReference>
<dbReference type="InterPro" id="IPR003439">
    <property type="entry name" value="ABC_transporter-like_ATP-bd"/>
</dbReference>
<feature type="transmembrane region" description="Helical" evidence="8">
    <location>
        <begin position="82"/>
        <end position="105"/>
    </location>
</feature>